<organism evidence="3 4">
    <name type="scientific">Cylindrobasidium torrendii FP15055 ss-10</name>
    <dbReference type="NCBI Taxonomy" id="1314674"/>
    <lineage>
        <taxon>Eukaryota</taxon>
        <taxon>Fungi</taxon>
        <taxon>Dikarya</taxon>
        <taxon>Basidiomycota</taxon>
        <taxon>Agaricomycotina</taxon>
        <taxon>Agaricomycetes</taxon>
        <taxon>Agaricomycetidae</taxon>
        <taxon>Agaricales</taxon>
        <taxon>Marasmiineae</taxon>
        <taxon>Physalacriaceae</taxon>
        <taxon>Cylindrobasidium</taxon>
    </lineage>
</organism>
<evidence type="ECO:0000259" key="2">
    <source>
        <dbReference type="Pfam" id="PF08550"/>
    </source>
</evidence>
<reference evidence="3 4" key="1">
    <citation type="journal article" date="2015" name="Fungal Genet. Biol.">
        <title>Evolution of novel wood decay mechanisms in Agaricales revealed by the genome sequences of Fistulina hepatica and Cylindrobasidium torrendii.</title>
        <authorList>
            <person name="Floudas D."/>
            <person name="Held B.W."/>
            <person name="Riley R."/>
            <person name="Nagy L.G."/>
            <person name="Koehler G."/>
            <person name="Ransdell A.S."/>
            <person name="Younus H."/>
            <person name="Chow J."/>
            <person name="Chiniquy J."/>
            <person name="Lipzen A."/>
            <person name="Tritt A."/>
            <person name="Sun H."/>
            <person name="Haridas S."/>
            <person name="LaButti K."/>
            <person name="Ohm R.A."/>
            <person name="Kues U."/>
            <person name="Blanchette R.A."/>
            <person name="Grigoriev I.V."/>
            <person name="Minto R.E."/>
            <person name="Hibbett D.S."/>
        </authorList>
    </citation>
    <scope>NUCLEOTIDE SEQUENCE [LARGE SCALE GENOMIC DNA]</scope>
    <source>
        <strain evidence="3 4">FP15055 ss-10</strain>
    </source>
</reference>
<keyword evidence="4" id="KW-1185">Reference proteome</keyword>
<proteinExistence type="predicted"/>
<dbReference type="EMBL" id="KN880773">
    <property type="protein sequence ID" value="KIY62540.1"/>
    <property type="molecule type" value="Genomic_DNA"/>
</dbReference>
<dbReference type="InterPro" id="IPR013860">
    <property type="entry name" value="AreA_GATA"/>
</dbReference>
<dbReference type="Pfam" id="PF08550">
    <property type="entry name" value="GATA_AreA"/>
    <property type="match status" value="1"/>
</dbReference>
<dbReference type="GO" id="GO:0000122">
    <property type="term" value="P:negative regulation of transcription by RNA polymerase II"/>
    <property type="evidence" value="ECO:0007669"/>
    <property type="project" value="TreeGrafter"/>
</dbReference>
<name>A0A0D7AX20_9AGAR</name>
<sequence>MLQALPDPVFVVTSKVLANLDGDDALTNLWFLFTKCKGAVDRGHRMENLSWRLWHRELISQTYRPPTPDSPADGTDVSPFDARRPPRAQGRYQQGMPH</sequence>
<evidence type="ECO:0000313" key="4">
    <source>
        <dbReference type="Proteomes" id="UP000054007"/>
    </source>
</evidence>
<feature type="domain" description="Nitrogen regulatory protein areA GATA-like" evidence="2">
    <location>
        <begin position="29"/>
        <end position="56"/>
    </location>
</feature>
<evidence type="ECO:0000256" key="1">
    <source>
        <dbReference type="SAM" id="MobiDB-lite"/>
    </source>
</evidence>
<dbReference type="GO" id="GO:0031930">
    <property type="term" value="P:mitochondria-nucleus signaling pathway"/>
    <property type="evidence" value="ECO:0007669"/>
    <property type="project" value="TreeGrafter"/>
</dbReference>
<evidence type="ECO:0000313" key="3">
    <source>
        <dbReference type="EMBL" id="KIY62540.1"/>
    </source>
</evidence>
<dbReference type="AlphaFoldDB" id="A0A0D7AX20"/>
<dbReference type="PANTHER" id="PTHR28014">
    <property type="entry name" value="NEGATIVE REGULATOR OF RAS-CAMP PATHWAY"/>
    <property type="match status" value="1"/>
</dbReference>
<dbReference type="InterPro" id="IPR053043">
    <property type="entry name" value="Ras-cAMP_regulatory"/>
</dbReference>
<accession>A0A0D7AX20</accession>
<dbReference type="GO" id="GO:0006808">
    <property type="term" value="P:regulation of nitrogen utilization"/>
    <property type="evidence" value="ECO:0007669"/>
    <property type="project" value="TreeGrafter"/>
</dbReference>
<dbReference type="STRING" id="1314674.A0A0D7AX20"/>
<dbReference type="OrthoDB" id="515401at2759"/>
<protein>
    <recommendedName>
        <fullName evidence="2">Nitrogen regulatory protein areA GATA-like domain-containing protein</fullName>
    </recommendedName>
</protein>
<dbReference type="Proteomes" id="UP000054007">
    <property type="component" value="Unassembled WGS sequence"/>
</dbReference>
<dbReference type="GO" id="GO:0005737">
    <property type="term" value="C:cytoplasm"/>
    <property type="evidence" value="ECO:0007669"/>
    <property type="project" value="TreeGrafter"/>
</dbReference>
<feature type="region of interest" description="Disordered" evidence="1">
    <location>
        <begin position="62"/>
        <end position="98"/>
    </location>
</feature>
<gene>
    <name evidence="3" type="ORF">CYLTODRAFT_361285</name>
</gene>
<dbReference type="PANTHER" id="PTHR28014:SF1">
    <property type="entry name" value="NEGATIVE REGULATOR OF RAS-CAMP PATHWAY"/>
    <property type="match status" value="1"/>
</dbReference>